<feature type="domain" description="Transcriptional coactivator p15 (PC4) C-terminal" evidence="7">
    <location>
        <begin position="102"/>
        <end position="140"/>
    </location>
</feature>
<evidence type="ECO:0000256" key="6">
    <source>
        <dbReference type="ARBA" id="ARBA00023242"/>
    </source>
</evidence>
<dbReference type="Pfam" id="PF02229">
    <property type="entry name" value="PC4"/>
    <property type="match status" value="1"/>
</dbReference>
<comment type="similarity">
    <text evidence="2">Belongs to the transcriptional coactivator PC4 family.</text>
</comment>
<dbReference type="GO" id="GO:0003713">
    <property type="term" value="F:transcription coactivator activity"/>
    <property type="evidence" value="ECO:0007669"/>
    <property type="project" value="InterPro"/>
</dbReference>
<evidence type="ECO:0000256" key="2">
    <source>
        <dbReference type="ARBA" id="ARBA00009001"/>
    </source>
</evidence>
<proteinExistence type="inferred from homology"/>
<dbReference type="SUPFAM" id="SSF54447">
    <property type="entry name" value="ssDNA-binding transcriptional regulator domain"/>
    <property type="match status" value="1"/>
</dbReference>
<keyword evidence="3" id="KW-0805">Transcription regulation</keyword>
<keyword evidence="4" id="KW-0238">DNA-binding</keyword>
<comment type="caution">
    <text evidence="8">The sequence shown here is derived from an EMBL/GenBank/DDBJ whole genome shotgun (WGS) entry which is preliminary data.</text>
</comment>
<dbReference type="GO" id="GO:0003677">
    <property type="term" value="F:DNA binding"/>
    <property type="evidence" value="ECO:0007669"/>
    <property type="project" value="UniProtKB-KW"/>
</dbReference>
<evidence type="ECO:0000259" key="7">
    <source>
        <dbReference type="Pfam" id="PF02229"/>
    </source>
</evidence>
<dbReference type="Gene3D" id="2.30.31.10">
    <property type="entry name" value="Transcriptional Coactivator Pc4, Chain A"/>
    <property type="match status" value="1"/>
</dbReference>
<evidence type="ECO:0000313" key="8">
    <source>
        <dbReference type="EMBL" id="KAI1704878.1"/>
    </source>
</evidence>
<dbReference type="Proteomes" id="UP001201812">
    <property type="component" value="Unassembled WGS sequence"/>
</dbReference>
<keyword evidence="5" id="KW-0804">Transcription</keyword>
<evidence type="ECO:0000256" key="5">
    <source>
        <dbReference type="ARBA" id="ARBA00023163"/>
    </source>
</evidence>
<organism evidence="8 9">
    <name type="scientific">Ditylenchus destructor</name>
    <dbReference type="NCBI Taxonomy" id="166010"/>
    <lineage>
        <taxon>Eukaryota</taxon>
        <taxon>Metazoa</taxon>
        <taxon>Ecdysozoa</taxon>
        <taxon>Nematoda</taxon>
        <taxon>Chromadorea</taxon>
        <taxon>Rhabditida</taxon>
        <taxon>Tylenchina</taxon>
        <taxon>Tylenchomorpha</taxon>
        <taxon>Sphaerularioidea</taxon>
        <taxon>Anguinidae</taxon>
        <taxon>Anguininae</taxon>
        <taxon>Ditylenchus</taxon>
    </lineage>
</organism>
<name>A0AAD4MT02_9BILA</name>
<dbReference type="AlphaFoldDB" id="A0AAD4MT02"/>
<keyword evidence="6" id="KW-0539">Nucleus</keyword>
<evidence type="ECO:0000256" key="1">
    <source>
        <dbReference type="ARBA" id="ARBA00004123"/>
    </source>
</evidence>
<accession>A0AAD4MT02</accession>
<dbReference type="EMBL" id="JAKKPZ010000062">
    <property type="protein sequence ID" value="KAI1704878.1"/>
    <property type="molecule type" value="Genomic_DNA"/>
</dbReference>
<protein>
    <submittedName>
        <fullName evidence="8">Transcriptional coactivator p15 (PC4) domain-containing protein</fullName>
    </submittedName>
</protein>
<dbReference type="GO" id="GO:0060261">
    <property type="term" value="P:positive regulation of transcription initiation by RNA polymerase II"/>
    <property type="evidence" value="ECO:0007669"/>
    <property type="project" value="InterPro"/>
</dbReference>
<sequence length="140" mass="16172">MEMTWNSPVLDQFNSATPPILHSGSKKPCSAAHRKLQAILESGEINLEDDDDGKRRELRLKATAIPAWTQTTCNRNGNRQRMKRKVRPNERIIGRCQRQVKRKNKYASVTEFKGQPYVNIREYYEKEGKLLPTKMGISLN</sequence>
<dbReference type="InterPro" id="IPR009044">
    <property type="entry name" value="ssDNA-bd_transcriptional_reg"/>
</dbReference>
<gene>
    <name evidence="8" type="ORF">DdX_13960</name>
</gene>
<reference evidence="8" key="1">
    <citation type="submission" date="2022-01" db="EMBL/GenBank/DDBJ databases">
        <title>Genome Sequence Resource for Two Populations of Ditylenchus destructor, the Migratory Endoparasitic Phytonematode.</title>
        <authorList>
            <person name="Zhang H."/>
            <person name="Lin R."/>
            <person name="Xie B."/>
        </authorList>
    </citation>
    <scope>NUCLEOTIDE SEQUENCE</scope>
    <source>
        <strain evidence="8">BazhouSP</strain>
    </source>
</reference>
<dbReference type="PANTHER" id="PTHR13215">
    <property type="entry name" value="RNA POLYMERASE II TRANSCRIPTIONAL COACTIVATOR"/>
    <property type="match status" value="1"/>
</dbReference>
<dbReference type="InterPro" id="IPR045125">
    <property type="entry name" value="Sub1/Tcp4-like"/>
</dbReference>
<evidence type="ECO:0000256" key="4">
    <source>
        <dbReference type="ARBA" id="ARBA00023125"/>
    </source>
</evidence>
<evidence type="ECO:0000313" key="9">
    <source>
        <dbReference type="Proteomes" id="UP001201812"/>
    </source>
</evidence>
<comment type="subcellular location">
    <subcellularLocation>
        <location evidence="1">Nucleus</location>
    </subcellularLocation>
</comment>
<keyword evidence="9" id="KW-1185">Reference proteome</keyword>
<evidence type="ECO:0000256" key="3">
    <source>
        <dbReference type="ARBA" id="ARBA00023015"/>
    </source>
</evidence>
<dbReference type="InterPro" id="IPR003173">
    <property type="entry name" value="PC4_C"/>
</dbReference>
<dbReference type="GO" id="GO:0005634">
    <property type="term" value="C:nucleus"/>
    <property type="evidence" value="ECO:0007669"/>
    <property type="project" value="UniProtKB-SubCell"/>
</dbReference>